<dbReference type="AlphaFoldDB" id="A0A2V4WNP3"/>
<dbReference type="Proteomes" id="UP000247790">
    <property type="component" value="Unassembled WGS sequence"/>
</dbReference>
<keyword evidence="1" id="KW-0472">Membrane</keyword>
<gene>
    <name evidence="2" type="ORF">DFQ00_106318</name>
    <name evidence="3" type="ORF">HUB98_03915</name>
</gene>
<dbReference type="OrthoDB" id="9918445at2"/>
<evidence type="ECO:0000313" key="3">
    <source>
        <dbReference type="EMBL" id="QKS55545.1"/>
    </source>
</evidence>
<keyword evidence="1" id="KW-1133">Transmembrane helix</keyword>
<dbReference type="EMBL" id="CP054614">
    <property type="protein sequence ID" value="QKS55545.1"/>
    <property type="molecule type" value="Genomic_DNA"/>
</dbReference>
<name>A0A2V4WNP3_PAEBA</name>
<dbReference type="RefSeq" id="WP_110896832.1">
    <property type="nucleotide sequence ID" value="NZ_CP054614.1"/>
</dbReference>
<sequence length="86" mass="9778">MKKFMNNMVKKVAGWRHGMDSKVAYRIEVIGLRLLRPLQNQQGATIFEILGYALLCVLALVVVWGLIKGWLPTFFQSITGRLDNLS</sequence>
<proteinExistence type="predicted"/>
<protein>
    <submittedName>
        <fullName evidence="2">Uncharacterized protein</fullName>
    </submittedName>
</protein>
<organism evidence="2 4">
    <name type="scientific">Paenibacillus barcinonensis</name>
    <dbReference type="NCBI Taxonomy" id="198119"/>
    <lineage>
        <taxon>Bacteria</taxon>
        <taxon>Bacillati</taxon>
        <taxon>Bacillota</taxon>
        <taxon>Bacilli</taxon>
        <taxon>Bacillales</taxon>
        <taxon>Paenibacillaceae</taxon>
        <taxon>Paenibacillus</taxon>
    </lineage>
</organism>
<evidence type="ECO:0000256" key="1">
    <source>
        <dbReference type="SAM" id="Phobius"/>
    </source>
</evidence>
<feature type="transmembrane region" description="Helical" evidence="1">
    <location>
        <begin position="46"/>
        <end position="67"/>
    </location>
</feature>
<reference evidence="2 4" key="1">
    <citation type="submission" date="2018-06" db="EMBL/GenBank/DDBJ databases">
        <title>Genomic Encyclopedia of Type Strains, Phase III (KMG-III): the genomes of soil and plant-associated and newly described type strains.</title>
        <authorList>
            <person name="Whitman W."/>
        </authorList>
    </citation>
    <scope>NUCLEOTIDE SEQUENCE [LARGE SCALE GENOMIC DNA]</scope>
    <source>
        <strain evidence="2 4">CECT 7022</strain>
    </source>
</reference>
<dbReference type="EMBL" id="QJSW01000006">
    <property type="protein sequence ID" value="PYE49332.1"/>
    <property type="molecule type" value="Genomic_DNA"/>
</dbReference>
<dbReference type="Proteomes" id="UP000509327">
    <property type="component" value="Chromosome"/>
</dbReference>
<reference evidence="3 5" key="2">
    <citation type="submission" date="2020-06" db="EMBL/GenBank/DDBJ databases">
        <title>Complete genome of Paenibacillus barcinonensis KACC11450.</title>
        <authorList>
            <person name="Kim M."/>
            <person name="Park Y.-J."/>
            <person name="Shin J.-H."/>
        </authorList>
    </citation>
    <scope>NUCLEOTIDE SEQUENCE [LARGE SCALE GENOMIC DNA]</scope>
    <source>
        <strain evidence="3 5">KACC11450</strain>
    </source>
</reference>
<evidence type="ECO:0000313" key="4">
    <source>
        <dbReference type="Proteomes" id="UP000247790"/>
    </source>
</evidence>
<keyword evidence="1" id="KW-0812">Transmembrane</keyword>
<keyword evidence="5" id="KW-1185">Reference proteome</keyword>
<evidence type="ECO:0000313" key="2">
    <source>
        <dbReference type="EMBL" id="PYE49332.1"/>
    </source>
</evidence>
<evidence type="ECO:0000313" key="5">
    <source>
        <dbReference type="Proteomes" id="UP000509327"/>
    </source>
</evidence>
<accession>A0A2V4WNP3</accession>